<dbReference type="InterPro" id="IPR004613">
    <property type="entry name" value="RNase_J"/>
</dbReference>
<keyword evidence="3 10" id="KW-0540">Nuclease</keyword>
<dbReference type="CDD" id="cd07714">
    <property type="entry name" value="RNaseJ_MBL-fold"/>
    <property type="match status" value="1"/>
</dbReference>
<dbReference type="EMBL" id="CP023434">
    <property type="protein sequence ID" value="AXY25610.1"/>
    <property type="molecule type" value="Genomic_DNA"/>
</dbReference>
<gene>
    <name evidence="10" type="primary">rnj</name>
    <name evidence="13" type="ORF">CL176_06150</name>
</gene>
<dbReference type="GO" id="GO:0003723">
    <property type="term" value="F:RNA binding"/>
    <property type="evidence" value="ECO:0007669"/>
    <property type="project" value="UniProtKB-UniRule"/>
</dbReference>
<evidence type="ECO:0000256" key="3">
    <source>
        <dbReference type="ARBA" id="ARBA00022722"/>
    </source>
</evidence>
<dbReference type="InterPro" id="IPR011108">
    <property type="entry name" value="RMMBL"/>
</dbReference>
<feature type="compositionally biased region" description="Basic residues" evidence="11">
    <location>
        <begin position="566"/>
        <end position="582"/>
    </location>
</feature>
<dbReference type="KEGG" id="abae:CL176_06150"/>
<keyword evidence="1 10" id="KW-0963">Cytoplasm</keyword>
<sequence>MNTVKIIPLGGVREEGKNMYVIEVNDSIFILDCGLVFPEESMLGIDAIIPDFTYVEENRDRVQGVFLTHGHDDAIGGLPYLLDIIDVPVFGTELTIELAKLSAKKQGLTDRLDQFYKVDADTEIEFEDATVSFFRTTHTIPDSVGIVVHTPEGNVVYTGDFKLDPSASELYQTDYDRLIELGKEGVLALLSDSADAESPIRSVSDSTIIKDMESIFMNAKGRVVVAAIASNISRIQQLLEVAHKTQRQIFFADDDLTDIIDLAIKLDKIQLPSRDVIGKSDRLNDTHDDEVIILQTGGVGEPIQGLNAMATGHHPKANLKEGDFVYMATTPSTAMETAMAKTKDLVYRAKAETRTINENHKVSGHASQDDLKFMLNFLKPTYLIPVNGESRMLAAHADVAEEIGYHPNQIFRANIGDVIEYKNNKMTMTATIQAGDVLVDGSGVGDIGNVVLRDRRILSEDGIFIVVATISRRLGKVLVGPQITSRGFVYMKTSIDLIQVCSDITLDVLEEHLASKQFDWGDLKNDLREKLGKYLFKETQRRPVILPIIMEASSYQPDQNPSNQHKQSKGKQNRRKKSRKQA</sequence>
<dbReference type="SMART" id="SM00849">
    <property type="entry name" value="Lactamase_B"/>
    <property type="match status" value="1"/>
</dbReference>
<dbReference type="InterPro" id="IPR036866">
    <property type="entry name" value="RibonucZ/Hydroxyglut_hydro"/>
</dbReference>
<dbReference type="PANTHER" id="PTHR43694">
    <property type="entry name" value="RIBONUCLEASE J"/>
    <property type="match status" value="1"/>
</dbReference>
<evidence type="ECO:0000256" key="8">
    <source>
        <dbReference type="ARBA" id="ARBA00022839"/>
    </source>
</evidence>
<evidence type="ECO:0000256" key="1">
    <source>
        <dbReference type="ARBA" id="ARBA00022490"/>
    </source>
</evidence>
<keyword evidence="5 10" id="KW-0255">Endonuclease</keyword>
<comment type="caution">
    <text evidence="10">Lacks conserved residue(s) required for the propagation of feature annotation.</text>
</comment>
<evidence type="ECO:0000256" key="7">
    <source>
        <dbReference type="ARBA" id="ARBA00022833"/>
    </source>
</evidence>
<evidence type="ECO:0000256" key="9">
    <source>
        <dbReference type="ARBA" id="ARBA00022884"/>
    </source>
</evidence>
<feature type="compositionally biased region" description="Polar residues" evidence="11">
    <location>
        <begin position="554"/>
        <end position="565"/>
    </location>
</feature>
<keyword evidence="6 10" id="KW-0378">Hydrolase</keyword>
<accession>A0A347WKK3</accession>
<dbReference type="RefSeq" id="WP_118990512.1">
    <property type="nucleotide sequence ID" value="NZ_CP023434.1"/>
</dbReference>
<evidence type="ECO:0000256" key="2">
    <source>
        <dbReference type="ARBA" id="ARBA00022552"/>
    </source>
</evidence>
<organism evidence="13 14">
    <name type="scientific">Suicoccus acidiformans</name>
    <dbReference type="NCBI Taxonomy" id="2036206"/>
    <lineage>
        <taxon>Bacteria</taxon>
        <taxon>Bacillati</taxon>
        <taxon>Bacillota</taxon>
        <taxon>Bacilli</taxon>
        <taxon>Lactobacillales</taxon>
        <taxon>Aerococcaceae</taxon>
        <taxon>Suicoccus</taxon>
    </lineage>
</organism>
<evidence type="ECO:0000256" key="4">
    <source>
        <dbReference type="ARBA" id="ARBA00022723"/>
    </source>
</evidence>
<dbReference type="InterPro" id="IPR055132">
    <property type="entry name" value="RNase_J_b_CASP"/>
</dbReference>
<comment type="function">
    <text evidence="10">An RNase that has 5'-3' exonuclease and possibly endonuclease activity. Involved in maturation of rRNA and in some organisms also mRNA maturation and/or decay.</text>
</comment>
<dbReference type="GO" id="GO:0004534">
    <property type="term" value="F:5'-3' RNA exonuclease activity"/>
    <property type="evidence" value="ECO:0007669"/>
    <property type="project" value="UniProtKB-UniRule"/>
</dbReference>
<dbReference type="Gene3D" id="3.60.15.10">
    <property type="entry name" value="Ribonuclease Z/Hydroxyacylglutathione hydrolase-like"/>
    <property type="match status" value="1"/>
</dbReference>
<keyword evidence="4" id="KW-0479">Metal-binding</keyword>
<dbReference type="GO" id="GO:0004521">
    <property type="term" value="F:RNA endonuclease activity"/>
    <property type="evidence" value="ECO:0007669"/>
    <property type="project" value="UniProtKB-UniRule"/>
</dbReference>
<evidence type="ECO:0000256" key="6">
    <source>
        <dbReference type="ARBA" id="ARBA00022801"/>
    </source>
</evidence>
<evidence type="ECO:0000256" key="11">
    <source>
        <dbReference type="SAM" id="MobiDB-lite"/>
    </source>
</evidence>
<dbReference type="InterPro" id="IPR041636">
    <property type="entry name" value="RNase_J_C"/>
</dbReference>
<dbReference type="Pfam" id="PF22505">
    <property type="entry name" value="RNase_J_b_CASP"/>
    <property type="match status" value="1"/>
</dbReference>
<dbReference type="GO" id="GO:0005737">
    <property type="term" value="C:cytoplasm"/>
    <property type="evidence" value="ECO:0007669"/>
    <property type="project" value="UniProtKB-SubCell"/>
</dbReference>
<feature type="domain" description="Metallo-beta-lactamase" evidence="12">
    <location>
        <begin position="16"/>
        <end position="212"/>
    </location>
</feature>
<dbReference type="Pfam" id="PF00753">
    <property type="entry name" value="Lactamase_B"/>
    <property type="match status" value="1"/>
</dbReference>
<keyword evidence="7" id="KW-0862">Zinc</keyword>
<dbReference type="Gene3D" id="3.40.50.10710">
    <property type="entry name" value="Metallo-hydrolase/oxidoreductase"/>
    <property type="match status" value="1"/>
</dbReference>
<dbReference type="HAMAP" id="MF_01491">
    <property type="entry name" value="RNase_J_bact"/>
    <property type="match status" value="1"/>
</dbReference>
<evidence type="ECO:0000313" key="13">
    <source>
        <dbReference type="EMBL" id="AXY25610.1"/>
    </source>
</evidence>
<dbReference type="NCBIfam" id="TIGR00649">
    <property type="entry name" value="MG423"/>
    <property type="match status" value="1"/>
</dbReference>
<reference evidence="13 14" key="1">
    <citation type="submission" date="2017-09" db="EMBL/GenBank/DDBJ databases">
        <title>Complete genome sequence of Oxytococcus suis strain ZY16052.</title>
        <authorList>
            <person name="Li F."/>
        </authorList>
    </citation>
    <scope>NUCLEOTIDE SEQUENCE [LARGE SCALE GENOMIC DNA]</scope>
    <source>
        <strain evidence="13 14">ZY16052</strain>
    </source>
</reference>
<keyword evidence="8 10" id="KW-0269">Exonuclease</keyword>
<dbReference type="Pfam" id="PF07521">
    <property type="entry name" value="RMMBL"/>
    <property type="match status" value="1"/>
</dbReference>
<dbReference type="OrthoDB" id="9758375at2"/>
<dbReference type="Proteomes" id="UP000263232">
    <property type="component" value="Chromosome"/>
</dbReference>
<dbReference type="AlphaFoldDB" id="A0A347WKK3"/>
<dbReference type="PANTHER" id="PTHR43694:SF4">
    <property type="entry name" value="RIBONUCLEASE J 2"/>
    <property type="match status" value="1"/>
</dbReference>
<dbReference type="InterPro" id="IPR042173">
    <property type="entry name" value="RNase_J_2"/>
</dbReference>
<keyword evidence="2 10" id="KW-0698">rRNA processing</keyword>
<name>A0A347WKK3_9LACT</name>
<evidence type="ECO:0000313" key="14">
    <source>
        <dbReference type="Proteomes" id="UP000263232"/>
    </source>
</evidence>
<proteinExistence type="inferred from homology"/>
<evidence type="ECO:0000256" key="5">
    <source>
        <dbReference type="ARBA" id="ARBA00022759"/>
    </source>
</evidence>
<protein>
    <recommendedName>
        <fullName evidence="10">Ribonuclease J</fullName>
        <shortName evidence="10">RNase J</shortName>
        <ecNumber evidence="10">3.1.-.-</ecNumber>
    </recommendedName>
</protein>
<dbReference type="GO" id="GO:0008270">
    <property type="term" value="F:zinc ion binding"/>
    <property type="evidence" value="ECO:0007669"/>
    <property type="project" value="InterPro"/>
</dbReference>
<comment type="subunit">
    <text evidence="10">Homodimer, may be a subunit of the RNA degradosome.</text>
</comment>
<dbReference type="Pfam" id="PF17770">
    <property type="entry name" value="RNase_J_C"/>
    <property type="match status" value="1"/>
</dbReference>
<dbReference type="GO" id="GO:0006364">
    <property type="term" value="P:rRNA processing"/>
    <property type="evidence" value="ECO:0007669"/>
    <property type="project" value="UniProtKB-UniRule"/>
</dbReference>
<feature type="region of interest" description="Disordered" evidence="11">
    <location>
        <begin position="554"/>
        <end position="582"/>
    </location>
</feature>
<dbReference type="InterPro" id="IPR030854">
    <property type="entry name" value="RNase_J_bac"/>
</dbReference>
<dbReference type="Gene3D" id="3.10.20.580">
    <property type="match status" value="1"/>
</dbReference>
<comment type="similarity">
    <text evidence="10">Belongs to the metallo-beta-lactamase superfamily. RNA-metabolizing metallo-beta-lactamase-like family. Bacterial RNase J subfamily.</text>
</comment>
<dbReference type="EC" id="3.1.-.-" evidence="10"/>
<keyword evidence="14" id="KW-1185">Reference proteome</keyword>
<comment type="subcellular location">
    <subcellularLocation>
        <location evidence="10">Cytoplasm</location>
    </subcellularLocation>
</comment>
<keyword evidence="9 10" id="KW-0694">RNA-binding</keyword>
<dbReference type="SUPFAM" id="SSF56281">
    <property type="entry name" value="Metallo-hydrolase/oxidoreductase"/>
    <property type="match status" value="1"/>
</dbReference>
<dbReference type="InterPro" id="IPR001279">
    <property type="entry name" value="Metallo-B-lactamas"/>
</dbReference>
<evidence type="ECO:0000256" key="10">
    <source>
        <dbReference type="HAMAP-Rule" id="MF_01491"/>
    </source>
</evidence>
<evidence type="ECO:0000259" key="12">
    <source>
        <dbReference type="SMART" id="SM00849"/>
    </source>
</evidence>